<dbReference type="eggNOG" id="KOG2434">
    <property type="taxonomic scope" value="Eukaryota"/>
</dbReference>
<dbReference type="Bgee" id="ENSRNOG00000003326">
    <property type="expression patterns" value="Expressed in skeletal muscle tissue and 19 other cell types or tissues"/>
</dbReference>
<evidence type="ECO:0000256" key="2">
    <source>
        <dbReference type="SAM" id="MobiDB-lite"/>
    </source>
</evidence>
<dbReference type="InParanoid" id="B2GV13"/>
<dbReference type="EMBL" id="BC166485">
    <property type="protein sequence ID" value="AAI66485.1"/>
    <property type="molecule type" value="mRNA"/>
</dbReference>
<dbReference type="RefSeq" id="NP_001129318.1">
    <property type="nucleotide sequence ID" value="NM_001135846.1"/>
</dbReference>
<reference evidence="3" key="1">
    <citation type="journal article" date="2004" name="Genome Res.">
        <title>The status, quality, and expansion of the NIH full-length cDNA project: the Mammalian Gene Collection (MGC).</title>
        <authorList>
            <consortium name="The MGC Project Team"/>
            <person name="Gerhard D.S."/>
            <person name="Wagner L."/>
            <person name="Feingold E.A."/>
            <person name="Shenmen C.M."/>
            <person name="Grouse L.H."/>
            <person name="Schuler G."/>
            <person name="Klein S.L."/>
            <person name="Old S."/>
            <person name="Rasooly R."/>
            <person name="Good P."/>
            <person name="Guyer M."/>
            <person name="Peck A.M."/>
            <person name="Derge J.G."/>
            <person name="Lipman D."/>
            <person name="Collins F.S."/>
            <person name="Jang W."/>
            <person name="Sherry S."/>
            <person name="Feolo M."/>
            <person name="Misquitta L."/>
            <person name="Lee E."/>
            <person name="Rotmistrovsky K."/>
            <person name="Greenhut S.F."/>
            <person name="Schaefer C.F."/>
            <person name="Buetow K."/>
            <person name="Bonner T.I."/>
            <person name="Haussler D."/>
            <person name="Kent J."/>
            <person name="Kiekhaus M."/>
            <person name="Furey T."/>
            <person name="Brent M."/>
            <person name="Prange C."/>
            <person name="Schreiber K."/>
            <person name="Shapiro N."/>
            <person name="Bhat N.K."/>
            <person name="Hopkins R.F."/>
            <person name="Hsie F."/>
            <person name="Driscoll T."/>
            <person name="Soares M.B."/>
            <person name="Casavant T.L."/>
            <person name="Scheetz T.E."/>
            <person name="Brown-stein M.J."/>
            <person name="Usdin T.B."/>
            <person name="Toshiyuki S."/>
            <person name="Carninci P."/>
            <person name="Piao Y."/>
            <person name="Dudekula D.B."/>
            <person name="Ko M.S."/>
            <person name="Kawakami K."/>
            <person name="Suzuki Y."/>
            <person name="Sugano S."/>
            <person name="Gruber C.E."/>
            <person name="Smith M.R."/>
            <person name="Simmons B."/>
            <person name="Moore T."/>
            <person name="Waterman R."/>
            <person name="Johnson S.L."/>
            <person name="Ruan Y."/>
            <person name="Wei C.L."/>
            <person name="Mathavan S."/>
            <person name="Gunaratne P.H."/>
            <person name="Wu J."/>
            <person name="Garcia A.M."/>
            <person name="Hulyk S.W."/>
            <person name="Fuh E."/>
            <person name="Yuan Y."/>
            <person name="Sneed A."/>
            <person name="Kowis C."/>
            <person name="Hodgson A."/>
            <person name="Muzny D.M."/>
            <person name="McPherson J."/>
            <person name="Gibbs R.A."/>
            <person name="Fahey J."/>
            <person name="Helton E."/>
            <person name="Ketteman M."/>
            <person name="Madan A."/>
            <person name="Rodrigues S."/>
            <person name="Sanchez A."/>
            <person name="Whiting M."/>
            <person name="Madari A."/>
            <person name="Young A.C."/>
            <person name="Wetherby K.D."/>
            <person name="Granite S.J."/>
            <person name="Kwong P.N."/>
            <person name="Brinkley C.P."/>
            <person name="Pearson R.L."/>
            <person name="Bouffard G.G."/>
            <person name="Blakesly R.W."/>
            <person name="Green E.D."/>
            <person name="Dickson M.C."/>
            <person name="Rodriguez A.C."/>
            <person name="Grimwood J."/>
            <person name="Schmutz J."/>
            <person name="Myers R.M."/>
            <person name="Butterfield Y.S."/>
            <person name="Griffith M."/>
            <person name="Griffith O.L."/>
            <person name="Krzywinski M.I."/>
            <person name="Liao N."/>
            <person name="Morin R."/>
            <person name="Morrin R."/>
            <person name="Palmquist D."/>
            <person name="Petrescu A.S."/>
            <person name="Skalska U."/>
            <person name="Smailus D.E."/>
            <person name="Stott J.M."/>
            <person name="Schnerch A."/>
            <person name="Schein J.E."/>
            <person name="Jones S.J."/>
            <person name="Holt R.A."/>
            <person name="Baross A."/>
            <person name="Marra M.A."/>
            <person name="Clifton S."/>
            <person name="Makowski K.A."/>
            <person name="Bosak S."/>
            <person name="Malek J."/>
        </authorList>
    </citation>
    <scope>NUCLEOTIDE SEQUENCE [LARGE SCALE MRNA]</scope>
    <source>
        <tissue evidence="3">Lung</tissue>
    </source>
</reference>
<proteinExistence type="evidence at transcript level"/>
<dbReference type="KEGG" id="rno:304714"/>
<organism evidence="3">
    <name type="scientific">Rattus norvegicus</name>
    <name type="common">Rat</name>
    <dbReference type="NCBI Taxonomy" id="10116"/>
    <lineage>
        <taxon>Eukaryota</taxon>
        <taxon>Metazoa</taxon>
        <taxon>Chordata</taxon>
        <taxon>Craniata</taxon>
        <taxon>Vertebrata</taxon>
        <taxon>Euteleostomi</taxon>
        <taxon>Mammalia</taxon>
        <taxon>Eutheria</taxon>
        <taxon>Euarchontoglires</taxon>
        <taxon>Glires</taxon>
        <taxon>Rodentia</taxon>
        <taxon>Myomorpha</taxon>
        <taxon>Muroidea</taxon>
        <taxon>Muridae</taxon>
        <taxon>Murinae</taxon>
        <taxon>Rattus</taxon>
    </lineage>
</organism>
<feature type="region of interest" description="Disordered" evidence="2">
    <location>
        <begin position="617"/>
        <end position="647"/>
    </location>
</feature>
<gene>
    <name evidence="3 4" type="primary">Rrn3</name>
    <name evidence="4" type="synonym">LOC100910121</name>
</gene>
<feature type="compositionally biased region" description="Low complexity" evidence="2">
    <location>
        <begin position="636"/>
        <end position="646"/>
    </location>
</feature>
<feature type="compositionally biased region" description="Polar residues" evidence="2">
    <location>
        <begin position="618"/>
        <end position="631"/>
    </location>
</feature>
<dbReference type="GeneID" id="304714"/>
<evidence type="ECO:0000313" key="3">
    <source>
        <dbReference type="EMBL" id="AAI66485.1"/>
    </source>
</evidence>
<dbReference type="InterPro" id="IPR007991">
    <property type="entry name" value="RNA_pol_I_trans_ini_fac_RRN3"/>
</dbReference>
<evidence type="ECO:0000313" key="4">
    <source>
        <dbReference type="RGD" id="1305001"/>
    </source>
</evidence>
<dbReference type="PaxDb" id="10116-ENSRNOP00000004459"/>
<dbReference type="STRING" id="10116.ENSRNOP00000074735"/>
<dbReference type="UCSC" id="RGD:1305001">
    <property type="organism name" value="rat"/>
</dbReference>
<protein>
    <submittedName>
        <fullName evidence="3">Rrn3 protein</fullName>
    </submittedName>
</protein>
<dbReference type="Pfam" id="PF05327">
    <property type="entry name" value="RRN3"/>
    <property type="match status" value="1"/>
</dbReference>
<dbReference type="CTD" id="54700"/>
<dbReference type="SMR" id="B2GV13"/>
<name>B2GV13_RAT</name>
<dbReference type="VEuPathDB" id="HostDB:ENSRNOG00000003326"/>
<dbReference type="PANTHER" id="PTHR12790:SF0">
    <property type="entry name" value="RNA POLYMERASE I-SPECIFIC TRANSCRIPTION INITIATION FACTOR RRN3-RELATED"/>
    <property type="match status" value="1"/>
</dbReference>
<accession>B2GV13</accession>
<comment type="similarity">
    <text evidence="1">Belongs to the RRN3 family.</text>
</comment>
<sequence length="661" mass="75143">MAAPLLHTRLSSDVAATGSATLSASRTGLSNMLALESDFFSSPPRKTVRFGGTVTDVLLKYKKGETNDLELLKNQLSDPDIKDDQIINWLLEFRSSVMYLTKDFEQLINIILRLPWLNRSQTVVEEYLAFLGNLVSAQTVFLRPCLSMIASHFVPPRVIVKEGGIDVSESEDEDDNLPANFDTCHKALQIITRYVPSTPWFLMPILVEKFPFVRKSERTLECYVHNLLRISLYFPTLRREILELIIEKSLKLDVSVSRQDIDDAEETAAQTYGGTDAAEGLFNMDEDEETDPEKKAEQERPGRMAHPTAERLDILLSLLLSYIDDVCHVQGKIDNNKTKDLYRDLISIFDKLVLPTHASCHVQFFMFFLCSFKLSLLLQGFAEAFLEHLWKKLQDPNNPVIIRQAAANYIGSFLARAKFIPLITVKSCLDLLVNWLHLYLNSQDSGTKAFCDVALHGPFYSACQAVFYTVVFRHKQLLSGNLKEGLRYLQSLNFERIVLSQLNPLKICLPRVVNFFAAITNKYQLVFCYTIMERNNRQMLPVIRSTAGGDSVQTCTNPLDTFFPFDPCMLKRSKKFIDPVYQAWEDMSDEELQELRKPTRKELVEDEDDDFLKGEVPQSDTVAGLTPNSFDTHFRSPSSSVGSPPVLFMPDQSSLLSRICD</sequence>
<dbReference type="OrthoDB" id="26970at2759"/>
<dbReference type="AlphaFoldDB" id="B2GV13"/>
<dbReference type="GO" id="GO:0001181">
    <property type="term" value="F:RNA polymerase I general transcription initiation factor activity"/>
    <property type="evidence" value="ECO:0007669"/>
    <property type="project" value="InterPro"/>
</dbReference>
<dbReference type="HOGENOM" id="CLU_010579_3_1_1"/>
<dbReference type="RGD" id="1305001">
    <property type="gene designation" value="Rrn3"/>
</dbReference>
<dbReference type="GO" id="GO:0006361">
    <property type="term" value="P:transcription initiation at RNA polymerase I promoter"/>
    <property type="evidence" value="ECO:0007669"/>
    <property type="project" value="InterPro"/>
</dbReference>
<dbReference type="ExpressionAtlas" id="B2GV13">
    <property type="expression patterns" value="baseline and differential"/>
</dbReference>
<dbReference type="PANTHER" id="PTHR12790">
    <property type="entry name" value="TRANSCRIPTION INITIATION FACTOR IA RRN3"/>
    <property type="match status" value="1"/>
</dbReference>
<dbReference type="AGR" id="RGD:1305001"/>
<evidence type="ECO:0000256" key="1">
    <source>
        <dbReference type="ARBA" id="ARBA00010098"/>
    </source>
</evidence>
<dbReference type="PhosphoSitePlus" id="B2GV13"/>